<evidence type="ECO:0000313" key="1">
    <source>
        <dbReference type="EMBL" id="KFI30432.1"/>
    </source>
</evidence>
<name>A0A086Y832_9RHOB</name>
<dbReference type="OrthoDB" id="7727719at2"/>
<evidence type="ECO:0000313" key="2">
    <source>
        <dbReference type="Proteomes" id="UP000028826"/>
    </source>
</evidence>
<dbReference type="eggNOG" id="ENOG50339FD">
    <property type="taxonomic scope" value="Bacteria"/>
</dbReference>
<accession>A0A086Y832</accession>
<comment type="caution">
    <text evidence="1">The sequence shown here is derived from an EMBL/GenBank/DDBJ whole genome shotgun (WGS) entry which is preliminary data.</text>
</comment>
<organism evidence="1 2">
    <name type="scientific">Haematobacter massiliensis</name>
    <dbReference type="NCBI Taxonomy" id="195105"/>
    <lineage>
        <taxon>Bacteria</taxon>
        <taxon>Pseudomonadati</taxon>
        <taxon>Pseudomonadota</taxon>
        <taxon>Alphaproteobacteria</taxon>
        <taxon>Rhodobacterales</taxon>
        <taxon>Paracoccaceae</taxon>
        <taxon>Haematobacter</taxon>
    </lineage>
</organism>
<gene>
    <name evidence="1" type="ORF">CN97_12770</name>
</gene>
<reference evidence="1 2" key="1">
    <citation type="submission" date="2014-03" db="EMBL/GenBank/DDBJ databases">
        <title>Genome of Haematobacter massiliensis CCUG 47968.</title>
        <authorList>
            <person name="Wang D."/>
            <person name="Wang G."/>
        </authorList>
    </citation>
    <scope>NUCLEOTIDE SEQUENCE [LARGE SCALE GENOMIC DNA]</scope>
    <source>
        <strain evidence="1 2">CCUG 47968</strain>
    </source>
</reference>
<evidence type="ECO:0008006" key="3">
    <source>
        <dbReference type="Google" id="ProtNLM"/>
    </source>
</evidence>
<protein>
    <recommendedName>
        <fullName evidence="3">XRE family transcriptional regulator</fullName>
    </recommendedName>
</protein>
<proteinExistence type="predicted"/>
<dbReference type="EMBL" id="JGYG01000003">
    <property type="protein sequence ID" value="KFI30432.1"/>
    <property type="molecule type" value="Genomic_DNA"/>
</dbReference>
<keyword evidence="2" id="KW-1185">Reference proteome</keyword>
<dbReference type="STRING" id="195105.CN97_12770"/>
<dbReference type="AlphaFoldDB" id="A0A086Y832"/>
<sequence length="90" mass="9937">MATVAAQDEEAELQRFARLLRKAFPGAASDHELSETAAAVLSTRRRNVQPKTVRNWLNGDNTPHFRHVMRVLAIAGAEGVFGLLDPEDRA</sequence>
<dbReference type="Proteomes" id="UP000028826">
    <property type="component" value="Unassembled WGS sequence"/>
</dbReference>